<protein>
    <submittedName>
        <fullName evidence="1">Uncharacterized protein</fullName>
    </submittedName>
</protein>
<keyword evidence="2" id="KW-1185">Reference proteome</keyword>
<evidence type="ECO:0000313" key="2">
    <source>
        <dbReference type="Proteomes" id="UP001364617"/>
    </source>
</evidence>
<dbReference type="Proteomes" id="UP001364617">
    <property type="component" value="Unassembled WGS sequence"/>
</dbReference>
<evidence type="ECO:0000313" key="1">
    <source>
        <dbReference type="EMBL" id="KAK7175943.1"/>
    </source>
</evidence>
<dbReference type="EMBL" id="JAYKXH010000001">
    <property type="protein sequence ID" value="KAK7175943.1"/>
    <property type="molecule type" value="Genomic_DNA"/>
</dbReference>
<gene>
    <name evidence="1" type="ORF">R3I93_000260</name>
</gene>
<accession>A0AAN9HKH2</accession>
<comment type="caution">
    <text evidence="1">The sequence shown here is derived from an EMBL/GenBank/DDBJ whole genome shotgun (WGS) entry which is preliminary data.</text>
</comment>
<name>A0AAN9HKH2_9TELE</name>
<organism evidence="1 2">
    <name type="scientific">Phoxinus phoxinus</name>
    <name type="common">Eurasian minnow</name>
    <dbReference type="NCBI Taxonomy" id="58324"/>
    <lineage>
        <taxon>Eukaryota</taxon>
        <taxon>Metazoa</taxon>
        <taxon>Chordata</taxon>
        <taxon>Craniata</taxon>
        <taxon>Vertebrata</taxon>
        <taxon>Euteleostomi</taxon>
        <taxon>Actinopterygii</taxon>
        <taxon>Neopterygii</taxon>
        <taxon>Teleostei</taxon>
        <taxon>Ostariophysi</taxon>
        <taxon>Cypriniformes</taxon>
        <taxon>Leuciscidae</taxon>
        <taxon>Phoxininae</taxon>
        <taxon>Phoxinus</taxon>
    </lineage>
</organism>
<dbReference type="AlphaFoldDB" id="A0AAN9HKH2"/>
<reference evidence="1 2" key="1">
    <citation type="submission" date="2024-02" db="EMBL/GenBank/DDBJ databases">
        <title>Chromosome-level genome assembly of the Eurasian Minnow (Phoxinus phoxinus).</title>
        <authorList>
            <person name="Oriowo T.O."/>
            <person name="Martin S."/>
            <person name="Stange M."/>
            <person name="Chrysostomakis Y."/>
            <person name="Brown T."/>
            <person name="Winkler S."/>
            <person name="Kukowka S."/>
            <person name="Myers E.W."/>
            <person name="Bohne A."/>
        </authorList>
    </citation>
    <scope>NUCLEOTIDE SEQUENCE [LARGE SCALE GENOMIC DNA]</scope>
    <source>
        <strain evidence="1">ZFMK-TIS-60720</strain>
        <tissue evidence="1">Whole Organism</tissue>
    </source>
</reference>
<sequence length="69" mass="7907">MAARTQLAVLDHNENVNHEQATTSSGVPRYNVVFPKHSKEWVARKMYEPTTQNFREELLRNTSSYGAAQ</sequence>
<proteinExistence type="predicted"/>